<evidence type="ECO:0000256" key="2">
    <source>
        <dbReference type="ARBA" id="ARBA00011355"/>
    </source>
</evidence>
<proteinExistence type="inferred from homology"/>
<dbReference type="PANTHER" id="PTHR21294:SF8">
    <property type="entry name" value="ELECTRON TRANSFER FLAVOPROTEIN SUBUNIT BETA"/>
    <property type="match status" value="1"/>
</dbReference>
<reference evidence="10 11" key="1">
    <citation type="submission" date="2019-02" db="EMBL/GenBank/DDBJ databases">
        <title>Deep-cultivation of Planctomycetes and their phenomic and genomic characterization uncovers novel biology.</title>
        <authorList>
            <person name="Wiegand S."/>
            <person name="Jogler M."/>
            <person name="Boedeker C."/>
            <person name="Pinto D."/>
            <person name="Vollmers J."/>
            <person name="Rivas-Marin E."/>
            <person name="Kohn T."/>
            <person name="Peeters S.H."/>
            <person name="Heuer A."/>
            <person name="Rast P."/>
            <person name="Oberbeckmann S."/>
            <person name="Bunk B."/>
            <person name="Jeske O."/>
            <person name="Meyerdierks A."/>
            <person name="Storesund J.E."/>
            <person name="Kallscheuer N."/>
            <person name="Luecker S."/>
            <person name="Lage O.M."/>
            <person name="Pohl T."/>
            <person name="Merkel B.J."/>
            <person name="Hornburger P."/>
            <person name="Mueller R.-W."/>
            <person name="Bruemmer F."/>
            <person name="Labrenz M."/>
            <person name="Spormann A.M."/>
            <person name="Op den Camp H."/>
            <person name="Overmann J."/>
            <person name="Amann R."/>
            <person name="Jetten M.S.M."/>
            <person name="Mascher T."/>
            <person name="Medema M.H."/>
            <person name="Devos D.P."/>
            <person name="Kaster A.-K."/>
            <person name="Ovreas L."/>
            <person name="Rohde M."/>
            <person name="Galperin M.Y."/>
            <person name="Jogler C."/>
        </authorList>
    </citation>
    <scope>NUCLEOTIDE SEQUENCE [LARGE SCALE GENOMIC DNA]</scope>
    <source>
        <strain evidence="10 11">I41</strain>
    </source>
</reference>
<dbReference type="Proteomes" id="UP000317909">
    <property type="component" value="Chromosome"/>
</dbReference>
<keyword evidence="11" id="KW-1185">Reference proteome</keyword>
<evidence type="ECO:0000313" key="11">
    <source>
        <dbReference type="Proteomes" id="UP000317909"/>
    </source>
</evidence>
<evidence type="ECO:0000259" key="9">
    <source>
        <dbReference type="SMART" id="SM00893"/>
    </source>
</evidence>
<dbReference type="Gene3D" id="3.40.50.620">
    <property type="entry name" value="HUPs"/>
    <property type="match status" value="1"/>
</dbReference>
<dbReference type="GO" id="GO:0046395">
    <property type="term" value="P:carboxylic acid catabolic process"/>
    <property type="evidence" value="ECO:0007669"/>
    <property type="project" value="UniProtKB-ARBA"/>
</dbReference>
<dbReference type="GO" id="GO:0009055">
    <property type="term" value="F:electron transfer activity"/>
    <property type="evidence" value="ECO:0007669"/>
    <property type="project" value="InterPro"/>
</dbReference>
<dbReference type="InterPro" id="IPR012255">
    <property type="entry name" value="ETF_b"/>
</dbReference>
<dbReference type="PIRSF" id="PIRSF000090">
    <property type="entry name" value="Beta-ETF"/>
    <property type="match status" value="1"/>
</dbReference>
<dbReference type="OrthoDB" id="9804960at2"/>
<comment type="function">
    <text evidence="6">The electron transfer flavoprotein serves as a specific electron acceptor for other dehydrogenases. It transfers the electrons to the main respiratory chain via ETF-ubiquinone oxidoreductase (ETF dehydrogenase).</text>
</comment>
<dbReference type="RefSeq" id="WP_145433945.1">
    <property type="nucleotide sequence ID" value="NZ_CP036339.1"/>
</dbReference>
<dbReference type="SUPFAM" id="SSF52402">
    <property type="entry name" value="Adenine nucleotide alpha hydrolases-like"/>
    <property type="match status" value="1"/>
</dbReference>
<dbReference type="EMBL" id="CP036339">
    <property type="protein sequence ID" value="QDT74160.1"/>
    <property type="molecule type" value="Genomic_DNA"/>
</dbReference>
<accession>A0A517U0L1</accession>
<evidence type="ECO:0000256" key="6">
    <source>
        <dbReference type="ARBA" id="ARBA00025649"/>
    </source>
</evidence>
<comment type="cofactor">
    <cofactor evidence="8">
        <name>AMP</name>
        <dbReference type="ChEBI" id="CHEBI:456215"/>
    </cofactor>
</comment>
<sequence>MKILVPTKRVPDTDQKITATADGSGVASDHLPFVVNPFDAIALEEGVRIVEKLGDDSEVVAVGIGEADYVQQLRTALAMGSTRAICIECDQPLDPWNVARLLKEIVLREQPDLVLMGKQAVDDDANQTGQFLAALLDWPQATFASRVELLAGEIRVDRETDHGIETLRLPLPAVVTTDLRLSEPRYASMAGIMKAKKKPLDMIPLAELGVALEPRVEVLRYHSSETVRRGERLRSVDELVERLRQDVGAQA</sequence>
<dbReference type="InterPro" id="IPR014730">
    <property type="entry name" value="ETF_a/b_N"/>
</dbReference>
<protein>
    <recommendedName>
        <fullName evidence="3">Electron transfer flavoprotein subunit beta</fullName>
    </recommendedName>
    <alternativeName>
        <fullName evidence="7">Electron transfer flavoprotein small subunit</fullName>
    </alternativeName>
</protein>
<comment type="similarity">
    <text evidence="1">Belongs to the ETF beta-subunit/FixA family.</text>
</comment>
<evidence type="ECO:0000256" key="5">
    <source>
        <dbReference type="ARBA" id="ARBA00022982"/>
    </source>
</evidence>
<dbReference type="KEGG" id="llh:I41_33550"/>
<dbReference type="CDD" id="cd01714">
    <property type="entry name" value="ETF_beta"/>
    <property type="match status" value="1"/>
</dbReference>
<comment type="subunit">
    <text evidence="2">Heterodimer of an alpha and a beta subunit.</text>
</comment>
<keyword evidence="5" id="KW-0249">Electron transport</keyword>
<evidence type="ECO:0000313" key="10">
    <source>
        <dbReference type="EMBL" id="QDT74160.1"/>
    </source>
</evidence>
<keyword evidence="4" id="KW-0813">Transport</keyword>
<evidence type="ECO:0000256" key="8">
    <source>
        <dbReference type="ARBA" id="ARBA00049933"/>
    </source>
</evidence>
<dbReference type="FunFam" id="3.40.50.620:FF:000011">
    <property type="entry name" value="Electron transfer flavoprotein subunit beta"/>
    <property type="match status" value="1"/>
</dbReference>
<dbReference type="InterPro" id="IPR014729">
    <property type="entry name" value="Rossmann-like_a/b/a_fold"/>
</dbReference>
<dbReference type="AlphaFoldDB" id="A0A517U0L1"/>
<dbReference type="Pfam" id="PF01012">
    <property type="entry name" value="ETF"/>
    <property type="match status" value="1"/>
</dbReference>
<evidence type="ECO:0000256" key="4">
    <source>
        <dbReference type="ARBA" id="ARBA00022448"/>
    </source>
</evidence>
<evidence type="ECO:0000256" key="1">
    <source>
        <dbReference type="ARBA" id="ARBA00007557"/>
    </source>
</evidence>
<dbReference type="PANTHER" id="PTHR21294">
    <property type="entry name" value="ELECTRON TRANSFER FLAVOPROTEIN BETA-SUBUNIT"/>
    <property type="match status" value="1"/>
</dbReference>
<dbReference type="SMART" id="SM00893">
    <property type="entry name" value="ETF"/>
    <property type="match status" value="1"/>
</dbReference>
<organism evidence="10 11">
    <name type="scientific">Lacipirellula limnantheis</name>
    <dbReference type="NCBI Taxonomy" id="2528024"/>
    <lineage>
        <taxon>Bacteria</taxon>
        <taxon>Pseudomonadati</taxon>
        <taxon>Planctomycetota</taxon>
        <taxon>Planctomycetia</taxon>
        <taxon>Pirellulales</taxon>
        <taxon>Lacipirellulaceae</taxon>
        <taxon>Lacipirellula</taxon>
    </lineage>
</organism>
<evidence type="ECO:0000256" key="7">
    <source>
        <dbReference type="ARBA" id="ARBA00042002"/>
    </source>
</evidence>
<dbReference type="InterPro" id="IPR033948">
    <property type="entry name" value="ETF_beta_N"/>
</dbReference>
<gene>
    <name evidence="10" type="primary">etfB</name>
    <name evidence="10" type="ORF">I41_33550</name>
</gene>
<feature type="domain" description="Electron transfer flavoprotein alpha/beta-subunit N-terminal" evidence="9">
    <location>
        <begin position="23"/>
        <end position="212"/>
    </location>
</feature>
<name>A0A517U0L1_9BACT</name>
<evidence type="ECO:0000256" key="3">
    <source>
        <dbReference type="ARBA" id="ARBA00016797"/>
    </source>
</evidence>